<dbReference type="RefSeq" id="WP_238222692.1">
    <property type="nucleotide sequence ID" value="NZ_BAAADH010000001.1"/>
</dbReference>
<accession>A0ABQ4U9K7</accession>
<gene>
    <name evidence="1" type="ORF">LNAOJCKE_0906</name>
</gene>
<evidence type="ECO:0000313" key="1">
    <source>
        <dbReference type="EMBL" id="GJE63708.1"/>
    </source>
</evidence>
<dbReference type="EMBL" id="BPRC01000001">
    <property type="protein sequence ID" value="GJE63708.1"/>
    <property type="molecule type" value="Genomic_DNA"/>
</dbReference>
<organism evidence="1 2">
    <name type="scientific">Methylorubrum aminovorans</name>
    <dbReference type="NCBI Taxonomy" id="269069"/>
    <lineage>
        <taxon>Bacteria</taxon>
        <taxon>Pseudomonadati</taxon>
        <taxon>Pseudomonadota</taxon>
        <taxon>Alphaproteobacteria</taxon>
        <taxon>Hyphomicrobiales</taxon>
        <taxon>Methylobacteriaceae</taxon>
        <taxon>Methylorubrum</taxon>
    </lineage>
</organism>
<dbReference type="Pfam" id="PF26128">
    <property type="entry name" value="Gad2"/>
    <property type="match status" value="1"/>
</dbReference>
<reference evidence="1" key="2">
    <citation type="submission" date="2021-08" db="EMBL/GenBank/DDBJ databases">
        <authorList>
            <person name="Tani A."/>
            <person name="Ola A."/>
            <person name="Ogura Y."/>
            <person name="Katsura K."/>
            <person name="Hayashi T."/>
        </authorList>
    </citation>
    <scope>NUCLEOTIDE SEQUENCE</scope>
    <source>
        <strain evidence="1">NBRC 15686</strain>
    </source>
</reference>
<sequence length="313" mass="34832">MKAKTIKAVLAKKIGEWAASIEDEALREKVQKNTIVTGGAIASMLLKEPVNDYDIYFRDHATAKAVAEYYVARFSAKPVKGISCPITVDDTDGRIRIVVKSAGIASEGGADVPYEYFEGRPDEEADAYVGEVMGDAGEIQEAHDAVEDAAQATSDDGKPAYRPIFMSTNAITLSNRIQIVLRFYGEPDKIHENYDFVHCTNYWTSWNGELTLRQAALEALLARELRYVGSKYPVCSIIRLRKFIKRGWSINAGQMLKMMMQISALDLTSHAVLQDQLTGVDAAYFVQLVGKLKENDPEKVNAAYLVEIIDRMF</sequence>
<protein>
    <recommendedName>
        <fullName evidence="3">Nucleotidyl transferase AbiEii/AbiGii toxin family protein</fullName>
    </recommendedName>
</protein>
<comment type="caution">
    <text evidence="1">The sequence shown here is derived from an EMBL/GenBank/DDBJ whole genome shotgun (WGS) entry which is preliminary data.</text>
</comment>
<proteinExistence type="predicted"/>
<evidence type="ECO:0000313" key="2">
    <source>
        <dbReference type="Proteomes" id="UP001055039"/>
    </source>
</evidence>
<keyword evidence="2" id="KW-1185">Reference proteome</keyword>
<evidence type="ECO:0008006" key="3">
    <source>
        <dbReference type="Google" id="ProtNLM"/>
    </source>
</evidence>
<dbReference type="Proteomes" id="UP001055039">
    <property type="component" value="Unassembled WGS sequence"/>
</dbReference>
<reference evidence="1" key="1">
    <citation type="journal article" date="2021" name="Front. Microbiol.">
        <title>Comprehensive Comparative Genomics and Phenotyping of Methylobacterium Species.</title>
        <authorList>
            <person name="Alessa O."/>
            <person name="Ogura Y."/>
            <person name="Fujitani Y."/>
            <person name="Takami H."/>
            <person name="Hayashi T."/>
            <person name="Sahin N."/>
            <person name="Tani A."/>
        </authorList>
    </citation>
    <scope>NUCLEOTIDE SEQUENCE</scope>
    <source>
        <strain evidence="1">NBRC 15686</strain>
    </source>
</reference>
<name>A0ABQ4U9K7_9HYPH</name>